<dbReference type="PANTHER" id="PTHR24410:SF23">
    <property type="entry name" value="BTB DOMAIN-CONTAINING PROTEIN-RELATED"/>
    <property type="match status" value="1"/>
</dbReference>
<dbReference type="SMART" id="SM00225">
    <property type="entry name" value="BTB"/>
    <property type="match status" value="1"/>
</dbReference>
<evidence type="ECO:0000313" key="3">
    <source>
        <dbReference type="EMBL" id="KAH0211834.1"/>
    </source>
</evidence>
<feature type="domain" description="BTB" evidence="2">
    <location>
        <begin position="19"/>
        <end position="78"/>
    </location>
</feature>
<dbReference type="AlphaFoldDB" id="A0A9P8G7X4"/>
<proteinExistence type="predicted"/>
<organism evidence="3 4">
    <name type="scientific">Aureobasidium melanogenum</name>
    <name type="common">Aureobasidium pullulans var. melanogenum</name>
    <dbReference type="NCBI Taxonomy" id="46634"/>
    <lineage>
        <taxon>Eukaryota</taxon>
        <taxon>Fungi</taxon>
        <taxon>Dikarya</taxon>
        <taxon>Ascomycota</taxon>
        <taxon>Pezizomycotina</taxon>
        <taxon>Dothideomycetes</taxon>
        <taxon>Dothideomycetidae</taxon>
        <taxon>Dothideales</taxon>
        <taxon>Saccotheciaceae</taxon>
        <taxon>Aureobasidium</taxon>
    </lineage>
</organism>
<gene>
    <name evidence="3" type="ORF">KCV03_g9587</name>
</gene>
<dbReference type="PROSITE" id="PS50097">
    <property type="entry name" value="BTB"/>
    <property type="match status" value="1"/>
</dbReference>
<dbReference type="InterPro" id="IPR011333">
    <property type="entry name" value="SKP1/BTB/POZ_sf"/>
</dbReference>
<accession>A0A9P8G7X4</accession>
<dbReference type="EMBL" id="JAHFYH010000130">
    <property type="protein sequence ID" value="KAH0211834.1"/>
    <property type="molecule type" value="Genomic_DNA"/>
</dbReference>
<evidence type="ECO:0000259" key="2">
    <source>
        <dbReference type="PROSITE" id="PS50097"/>
    </source>
</evidence>
<feature type="compositionally biased region" description="Polar residues" evidence="1">
    <location>
        <begin position="231"/>
        <end position="241"/>
    </location>
</feature>
<dbReference type="InterPro" id="IPR051481">
    <property type="entry name" value="BTB-POZ/Galectin-3-binding"/>
</dbReference>
<evidence type="ECO:0000313" key="4">
    <source>
        <dbReference type="Proteomes" id="UP000767238"/>
    </source>
</evidence>
<protein>
    <recommendedName>
        <fullName evidence="2">BTB domain-containing protein</fullName>
    </recommendedName>
</protein>
<dbReference type="Pfam" id="PF00651">
    <property type="entry name" value="BTB"/>
    <property type="match status" value="1"/>
</dbReference>
<comment type="caution">
    <text evidence="3">The sequence shown here is derived from an EMBL/GenBank/DDBJ whole genome shotgun (WGS) entry which is preliminary data.</text>
</comment>
<sequence length="249" mass="28257">MSARPSWHKGILYDNPVRSDVVIKCGSHEYHAHKVILMAASGLFYTAFNGNFSVAEASSYEIDGYEPEIVESMIRYIYKSPPSDKPFERPYYKPSNWPSDCTLDWTLQCFAIANEYQVPSLCRAVTGYITESCAKHVEKLKSCNKHDKTFSFILDHISAPYRDNVIADRLLIESVADMLTKSFCHALIRPEVMELLYVRRTTRPDKPPSDPVSTMFRPVTMSDWSKKNASRAMSSMSNPGCSDNRRGTA</sequence>
<reference evidence="3" key="2">
    <citation type="submission" date="2021-08" db="EMBL/GenBank/DDBJ databases">
        <authorList>
            <person name="Gostincar C."/>
            <person name="Sun X."/>
            <person name="Song Z."/>
            <person name="Gunde-Cimerman N."/>
        </authorList>
    </citation>
    <scope>NUCLEOTIDE SEQUENCE</scope>
    <source>
        <strain evidence="3">EXF-8016</strain>
    </source>
</reference>
<dbReference type="SUPFAM" id="SSF54695">
    <property type="entry name" value="POZ domain"/>
    <property type="match status" value="1"/>
</dbReference>
<name>A0A9P8G7X4_AURME</name>
<dbReference type="Proteomes" id="UP000767238">
    <property type="component" value="Unassembled WGS sequence"/>
</dbReference>
<evidence type="ECO:0000256" key="1">
    <source>
        <dbReference type="SAM" id="MobiDB-lite"/>
    </source>
</evidence>
<dbReference type="InterPro" id="IPR000210">
    <property type="entry name" value="BTB/POZ_dom"/>
</dbReference>
<dbReference type="PANTHER" id="PTHR24410">
    <property type="entry name" value="HL07962P-RELATED"/>
    <property type="match status" value="1"/>
</dbReference>
<feature type="region of interest" description="Disordered" evidence="1">
    <location>
        <begin position="203"/>
        <end position="249"/>
    </location>
</feature>
<dbReference type="OrthoDB" id="3854647at2759"/>
<feature type="non-terminal residue" evidence="3">
    <location>
        <position position="1"/>
    </location>
</feature>
<dbReference type="Gene3D" id="3.30.710.10">
    <property type="entry name" value="Potassium Channel Kv1.1, Chain A"/>
    <property type="match status" value="1"/>
</dbReference>
<reference evidence="3" key="1">
    <citation type="journal article" date="2021" name="J Fungi (Basel)">
        <title>Virulence traits and population genomics of the black yeast Aureobasidium melanogenum.</title>
        <authorList>
            <person name="Cernosa A."/>
            <person name="Sun X."/>
            <person name="Gostincar C."/>
            <person name="Fang C."/>
            <person name="Gunde-Cimerman N."/>
            <person name="Song Z."/>
        </authorList>
    </citation>
    <scope>NUCLEOTIDE SEQUENCE</scope>
    <source>
        <strain evidence="3">EXF-8016</strain>
    </source>
</reference>
<dbReference type="CDD" id="cd18186">
    <property type="entry name" value="BTB_POZ_ZBTB_KLHL-like"/>
    <property type="match status" value="1"/>
</dbReference>